<comment type="caution">
    <text evidence="2">The sequence shown here is derived from an EMBL/GenBank/DDBJ whole genome shotgun (WGS) entry which is preliminary data.</text>
</comment>
<reference evidence="2 3" key="1">
    <citation type="submission" date="2017-01" db="EMBL/GenBank/DDBJ databases">
        <title>Novel large sulfur bacteria in the metagenomes of groundwater-fed chemosynthetic microbial mats in the Lake Huron basin.</title>
        <authorList>
            <person name="Sharrar A.M."/>
            <person name="Flood B.E."/>
            <person name="Bailey J.V."/>
            <person name="Jones D.S."/>
            <person name="Biddanda B."/>
            <person name="Ruberg S.A."/>
            <person name="Marcus D.N."/>
            <person name="Dick G.J."/>
        </authorList>
    </citation>
    <scope>NUCLEOTIDE SEQUENCE [LARGE SCALE GENOMIC DNA]</scope>
    <source>
        <strain evidence="2">A8</strain>
    </source>
</reference>
<gene>
    <name evidence="2" type="ORF">BWK73_16520</name>
</gene>
<keyword evidence="1" id="KW-0812">Transmembrane</keyword>
<feature type="transmembrane region" description="Helical" evidence="1">
    <location>
        <begin position="12"/>
        <end position="29"/>
    </location>
</feature>
<sequence length="67" mass="7714">MLKGIHSERLLALFILGWAALNFPLLALWDHQVMLWGIPLFPAGLFLIWAVLIIVLAWLMETHEHGR</sequence>
<dbReference type="Proteomes" id="UP000192491">
    <property type="component" value="Unassembled WGS sequence"/>
</dbReference>
<evidence type="ECO:0008006" key="4">
    <source>
        <dbReference type="Google" id="ProtNLM"/>
    </source>
</evidence>
<evidence type="ECO:0000313" key="2">
    <source>
        <dbReference type="EMBL" id="OQX11870.1"/>
    </source>
</evidence>
<evidence type="ECO:0000256" key="1">
    <source>
        <dbReference type="SAM" id="Phobius"/>
    </source>
</evidence>
<dbReference type="AlphaFoldDB" id="A0A1Y1QRC7"/>
<protein>
    <recommendedName>
        <fullName evidence="4">DUF3311 domain-containing protein</fullName>
    </recommendedName>
</protein>
<feature type="transmembrane region" description="Helical" evidence="1">
    <location>
        <begin position="35"/>
        <end position="59"/>
    </location>
</feature>
<evidence type="ECO:0000313" key="3">
    <source>
        <dbReference type="Proteomes" id="UP000192491"/>
    </source>
</evidence>
<accession>A0A1Y1QRC7</accession>
<keyword evidence="1" id="KW-0472">Membrane</keyword>
<dbReference type="EMBL" id="MTEJ01000078">
    <property type="protein sequence ID" value="OQX11870.1"/>
    <property type="molecule type" value="Genomic_DNA"/>
</dbReference>
<organism evidence="2 3">
    <name type="scientific">Thiothrix lacustris</name>
    <dbReference type="NCBI Taxonomy" id="525917"/>
    <lineage>
        <taxon>Bacteria</taxon>
        <taxon>Pseudomonadati</taxon>
        <taxon>Pseudomonadota</taxon>
        <taxon>Gammaproteobacteria</taxon>
        <taxon>Thiotrichales</taxon>
        <taxon>Thiotrichaceae</taxon>
        <taxon>Thiothrix</taxon>
    </lineage>
</organism>
<keyword evidence="1" id="KW-1133">Transmembrane helix</keyword>
<name>A0A1Y1QRC7_9GAMM</name>
<proteinExistence type="predicted"/>